<proteinExistence type="predicted"/>
<sequence>MTTQPDEADSKWIDWFAEKMGQASPEEEAFWERRRRLGLGVGLDENGNLVYGEDALPDKDYAGQNFVPKG</sequence>
<gene>
    <name evidence="1" type="ORF">LCGC14_3036080</name>
</gene>
<organism evidence="1">
    <name type="scientific">marine sediment metagenome</name>
    <dbReference type="NCBI Taxonomy" id="412755"/>
    <lineage>
        <taxon>unclassified sequences</taxon>
        <taxon>metagenomes</taxon>
        <taxon>ecological metagenomes</taxon>
    </lineage>
</organism>
<protein>
    <submittedName>
        <fullName evidence="1">Uncharacterized protein</fullName>
    </submittedName>
</protein>
<dbReference type="AlphaFoldDB" id="A0A0F8YYZ2"/>
<accession>A0A0F8YYZ2</accession>
<comment type="caution">
    <text evidence="1">The sequence shown here is derived from an EMBL/GenBank/DDBJ whole genome shotgun (WGS) entry which is preliminary data.</text>
</comment>
<reference evidence="1" key="1">
    <citation type="journal article" date="2015" name="Nature">
        <title>Complex archaea that bridge the gap between prokaryotes and eukaryotes.</title>
        <authorList>
            <person name="Spang A."/>
            <person name="Saw J.H."/>
            <person name="Jorgensen S.L."/>
            <person name="Zaremba-Niedzwiedzka K."/>
            <person name="Martijn J."/>
            <person name="Lind A.E."/>
            <person name="van Eijk R."/>
            <person name="Schleper C."/>
            <person name="Guy L."/>
            <person name="Ettema T.J."/>
        </authorList>
    </citation>
    <scope>NUCLEOTIDE SEQUENCE</scope>
</reference>
<evidence type="ECO:0000313" key="1">
    <source>
        <dbReference type="EMBL" id="KKK59269.1"/>
    </source>
</evidence>
<dbReference type="EMBL" id="LAZR01063563">
    <property type="protein sequence ID" value="KKK59269.1"/>
    <property type="molecule type" value="Genomic_DNA"/>
</dbReference>
<name>A0A0F8YYZ2_9ZZZZ</name>